<gene>
    <name evidence="10" type="ORF">AFERRI_10253</name>
    <name evidence="11" type="ORF">AFERRI_11061</name>
</gene>
<proteinExistence type="predicted"/>
<dbReference type="PANTHER" id="PTHR43394:SF1">
    <property type="entry name" value="ATP-BINDING CASSETTE SUB-FAMILY B MEMBER 10, MITOCHONDRIAL"/>
    <property type="match status" value="1"/>
</dbReference>
<dbReference type="AlphaFoldDB" id="A0A060UVM0"/>
<keyword evidence="12" id="KW-1185">Reference proteome</keyword>
<dbReference type="GO" id="GO:0016887">
    <property type="term" value="F:ATP hydrolysis activity"/>
    <property type="evidence" value="ECO:0007669"/>
    <property type="project" value="InterPro"/>
</dbReference>
<dbReference type="InterPro" id="IPR011527">
    <property type="entry name" value="ABC1_TM_dom"/>
</dbReference>
<keyword evidence="3" id="KW-0547">Nucleotide-binding</keyword>
<feature type="transmembrane region" description="Helical" evidence="7">
    <location>
        <begin position="51"/>
        <end position="73"/>
    </location>
</feature>
<accession>A0A060UVM0</accession>
<dbReference type="Gene3D" id="1.20.1560.10">
    <property type="entry name" value="ABC transporter type 1, transmembrane domain"/>
    <property type="match status" value="1"/>
</dbReference>
<dbReference type="PROSITE" id="PS50929">
    <property type="entry name" value="ABC_TM1F"/>
    <property type="match status" value="1"/>
</dbReference>
<evidence type="ECO:0000259" key="9">
    <source>
        <dbReference type="PROSITE" id="PS50929"/>
    </source>
</evidence>
<dbReference type="Pfam" id="PF00664">
    <property type="entry name" value="ABC_membrane"/>
    <property type="match status" value="1"/>
</dbReference>
<protein>
    <submittedName>
        <fullName evidence="10">Uncharacterized ABC transporter ATP-binding protein HI_1051</fullName>
    </submittedName>
</protein>
<dbReference type="InterPro" id="IPR003439">
    <property type="entry name" value="ABC_transporter-like_ATP-bd"/>
</dbReference>
<dbReference type="InterPro" id="IPR027417">
    <property type="entry name" value="P-loop_NTPase"/>
</dbReference>
<evidence type="ECO:0000256" key="7">
    <source>
        <dbReference type="SAM" id="Phobius"/>
    </source>
</evidence>
<reference evidence="10" key="2">
    <citation type="submission" date="2014-07" db="EMBL/GenBank/DDBJ databases">
        <title>Initial genome analysis of the psychrotolerant acidophile Acidithiobacillus ferrivorans CF27: insights into iron and sulfur oxidation pathways and into biofilm formation.</title>
        <authorList>
            <person name="Talla E."/>
            <person name="Hedrich S."/>
            <person name="Mangenot S."/>
            <person name="Ji B."/>
            <person name="Johnson D.B."/>
            <person name="Barbe V."/>
            <person name="Bonnefoy V."/>
        </authorList>
    </citation>
    <scope>NUCLEOTIDE SEQUENCE [LARGE SCALE GENOMIC DNA]</scope>
    <source>
        <strain evidence="10">CF27</strain>
    </source>
</reference>
<sequence length="636" mass="71197">MHLIWVNLMYKTFERMIEIFRDHEAHEIADNTRRSSVLEFYWHYISQVKGAMILLFLAGSVTAIVDLSIPIFIGSITGYVAHAKSDNLPSGDLRAIFIMAIIIIVVRPAIHFFHDVVTNQTIAANFTNLIRWQNHRGLIRQGWGFFQSDFAGRIANRVMQTGPSLRESTVATLTAVWYLLTYGVSSIIILARQSWELSAPVFGWFILYGLLMWFFIPRLTQRSNLLSKARSGLTGAIVDSYTNIHTVKLFAKSEDEDQFVRDALESHTSAFHASLRMVTTWMTSLTVLNALLLSATTGVGIWLWHEGSISVGILVTAVPLVWQIANMSGWVANNLSAIFENIGTVQDGMRSVDRPRIMGDAPLAKPFAYKEGSIVFDDVSFSYHQSDGTVDEIKHIDEVSITIHPGERVAIVGPSGSGKSTMVSLLLRFFDVNKGRILIDGQDVRGLQQESFRQFVGVVSQDTSLLHRSILDNVRYGRQSATRVEVEEALRKARADEFVLNLVDSFGRVGLDAQVGERGIKLSGGQRQRIAIARVFLKNAPILILDEATSALDSVTEQEIQHELDELMAGRTVIAIAHRISTIAHFDRIIVMANGHIAEIGNHQELLQAKGHYAELWARQSQPMNFRQEAIRSFPK</sequence>
<dbReference type="FunFam" id="3.40.50.300:FF:000218">
    <property type="entry name" value="Multidrug ABC transporter ATP-binding protein"/>
    <property type="match status" value="1"/>
</dbReference>
<feature type="transmembrane region" description="Helical" evidence="7">
    <location>
        <begin position="197"/>
        <end position="216"/>
    </location>
</feature>
<dbReference type="Pfam" id="PF00005">
    <property type="entry name" value="ABC_tran"/>
    <property type="match status" value="1"/>
</dbReference>
<reference evidence="10" key="1">
    <citation type="submission" date="2014-03" db="EMBL/GenBank/DDBJ databases">
        <authorList>
            <person name="Genoscope - CEA"/>
        </authorList>
    </citation>
    <scope>NUCLEOTIDE SEQUENCE [LARGE SCALE GENOMIC DNA]</scope>
    <source>
        <strain evidence="10">CF27</strain>
    </source>
</reference>
<dbReference type="InterPro" id="IPR017871">
    <property type="entry name" value="ABC_transporter-like_CS"/>
</dbReference>
<organism evidence="10">
    <name type="scientific">Acidithiobacillus ferrivorans</name>
    <dbReference type="NCBI Taxonomy" id="160808"/>
    <lineage>
        <taxon>Bacteria</taxon>
        <taxon>Pseudomonadati</taxon>
        <taxon>Pseudomonadota</taxon>
        <taxon>Acidithiobacillia</taxon>
        <taxon>Acidithiobacillales</taxon>
        <taxon>Acidithiobacillaceae</taxon>
        <taxon>Acidithiobacillus</taxon>
    </lineage>
</organism>
<dbReference type="PROSITE" id="PS00211">
    <property type="entry name" value="ABC_TRANSPORTER_1"/>
    <property type="match status" value="1"/>
</dbReference>
<evidence type="ECO:0000256" key="6">
    <source>
        <dbReference type="ARBA" id="ARBA00023136"/>
    </source>
</evidence>
<name>A0A060UVM0_9PROT</name>
<dbReference type="SMART" id="SM00382">
    <property type="entry name" value="AAA"/>
    <property type="match status" value="1"/>
</dbReference>
<feature type="transmembrane region" description="Helical" evidence="7">
    <location>
        <begin position="285"/>
        <end position="304"/>
    </location>
</feature>
<evidence type="ECO:0000256" key="4">
    <source>
        <dbReference type="ARBA" id="ARBA00022840"/>
    </source>
</evidence>
<comment type="subcellular location">
    <subcellularLocation>
        <location evidence="1">Cell membrane</location>
        <topology evidence="1">Multi-pass membrane protein</topology>
    </subcellularLocation>
</comment>
<dbReference type="GO" id="GO:0005886">
    <property type="term" value="C:plasma membrane"/>
    <property type="evidence" value="ECO:0007669"/>
    <property type="project" value="UniProtKB-SubCell"/>
</dbReference>
<evidence type="ECO:0000313" key="12">
    <source>
        <dbReference type="Proteomes" id="UP000193925"/>
    </source>
</evidence>
<dbReference type="Gene3D" id="3.40.50.300">
    <property type="entry name" value="P-loop containing nucleotide triphosphate hydrolases"/>
    <property type="match status" value="1"/>
</dbReference>
<dbReference type="PANTHER" id="PTHR43394">
    <property type="entry name" value="ATP-DEPENDENT PERMEASE MDL1, MITOCHONDRIAL"/>
    <property type="match status" value="1"/>
</dbReference>
<keyword evidence="4 10" id="KW-0067">ATP-binding</keyword>
<evidence type="ECO:0000313" key="10">
    <source>
        <dbReference type="EMBL" id="CDQ12430.1"/>
    </source>
</evidence>
<dbReference type="InterPro" id="IPR036640">
    <property type="entry name" value="ABC1_TM_sf"/>
</dbReference>
<dbReference type="SUPFAM" id="SSF90123">
    <property type="entry name" value="ABC transporter transmembrane region"/>
    <property type="match status" value="1"/>
</dbReference>
<dbReference type="SUPFAM" id="SSF52540">
    <property type="entry name" value="P-loop containing nucleoside triphosphate hydrolases"/>
    <property type="match status" value="1"/>
</dbReference>
<evidence type="ECO:0000256" key="3">
    <source>
        <dbReference type="ARBA" id="ARBA00022741"/>
    </source>
</evidence>
<evidence type="ECO:0000256" key="5">
    <source>
        <dbReference type="ARBA" id="ARBA00022989"/>
    </source>
</evidence>
<keyword evidence="6 7" id="KW-0472">Membrane</keyword>
<dbReference type="GO" id="GO:0005524">
    <property type="term" value="F:ATP binding"/>
    <property type="evidence" value="ECO:0007669"/>
    <property type="project" value="UniProtKB-KW"/>
</dbReference>
<keyword evidence="2 7" id="KW-0812">Transmembrane</keyword>
<dbReference type="Proteomes" id="UP000193925">
    <property type="component" value="Chromosome AFERRI"/>
</dbReference>
<evidence type="ECO:0000313" key="11">
    <source>
        <dbReference type="EMBL" id="SMH65026.1"/>
    </source>
</evidence>
<dbReference type="EMBL" id="LT841305">
    <property type="protein sequence ID" value="SMH65026.1"/>
    <property type="molecule type" value="Genomic_DNA"/>
</dbReference>
<feature type="transmembrane region" description="Helical" evidence="7">
    <location>
        <begin position="93"/>
        <end position="110"/>
    </location>
</feature>
<dbReference type="InterPro" id="IPR003593">
    <property type="entry name" value="AAA+_ATPase"/>
</dbReference>
<keyword evidence="5 7" id="KW-1133">Transmembrane helix</keyword>
<evidence type="ECO:0000259" key="8">
    <source>
        <dbReference type="PROSITE" id="PS50893"/>
    </source>
</evidence>
<reference evidence="11 12" key="3">
    <citation type="submission" date="2017-03" db="EMBL/GenBank/DDBJ databases">
        <authorList>
            <person name="Regsiter A."/>
            <person name="William W."/>
        </authorList>
    </citation>
    <scope>NUCLEOTIDE SEQUENCE [LARGE SCALE GENOMIC DNA]</scope>
    <source>
        <strain evidence="11">PRJEB5721</strain>
    </source>
</reference>
<feature type="transmembrane region" description="Helical" evidence="7">
    <location>
        <begin position="169"/>
        <end position="191"/>
    </location>
</feature>
<feature type="domain" description="ABC transmembrane type-1" evidence="9">
    <location>
        <begin position="53"/>
        <end position="340"/>
    </location>
</feature>
<evidence type="ECO:0000256" key="1">
    <source>
        <dbReference type="ARBA" id="ARBA00004651"/>
    </source>
</evidence>
<dbReference type="EMBL" id="CCCS020000001">
    <property type="protein sequence ID" value="CDQ12430.1"/>
    <property type="molecule type" value="Genomic_DNA"/>
</dbReference>
<feature type="domain" description="ABC transporter" evidence="8">
    <location>
        <begin position="374"/>
        <end position="619"/>
    </location>
</feature>
<dbReference type="InterPro" id="IPR039421">
    <property type="entry name" value="Type_1_exporter"/>
</dbReference>
<dbReference type="PROSITE" id="PS50893">
    <property type="entry name" value="ABC_TRANSPORTER_2"/>
    <property type="match status" value="1"/>
</dbReference>
<dbReference type="GO" id="GO:0015421">
    <property type="term" value="F:ABC-type oligopeptide transporter activity"/>
    <property type="evidence" value="ECO:0007669"/>
    <property type="project" value="TreeGrafter"/>
</dbReference>
<evidence type="ECO:0000256" key="2">
    <source>
        <dbReference type="ARBA" id="ARBA00022692"/>
    </source>
</evidence>